<dbReference type="AlphaFoldDB" id="A0A8H4L2N6"/>
<reference evidence="1 2" key="1">
    <citation type="submission" date="2020-01" db="EMBL/GenBank/DDBJ databases">
        <title>Identification and distribution of gene clusters putatively required for synthesis of sphingolipid metabolism inhibitors in phylogenetically diverse species of the filamentous fungus Fusarium.</title>
        <authorList>
            <person name="Kim H.-S."/>
            <person name="Busman M."/>
            <person name="Brown D.W."/>
            <person name="Divon H."/>
            <person name="Uhlig S."/>
            <person name="Proctor R.H."/>
        </authorList>
    </citation>
    <scope>NUCLEOTIDE SEQUENCE [LARGE SCALE GENOMIC DNA]</scope>
    <source>
        <strain evidence="1 2">NRRL 20459</strain>
    </source>
</reference>
<protein>
    <submittedName>
        <fullName evidence="1">Uncharacterized protein</fullName>
    </submittedName>
</protein>
<gene>
    <name evidence="1" type="ORF">FALBO_11371</name>
</gene>
<dbReference type="Proteomes" id="UP000554235">
    <property type="component" value="Unassembled WGS sequence"/>
</dbReference>
<comment type="caution">
    <text evidence="1">The sequence shown here is derived from an EMBL/GenBank/DDBJ whole genome shotgun (WGS) entry which is preliminary data.</text>
</comment>
<organism evidence="1 2">
    <name type="scientific">Fusarium albosuccineum</name>
    <dbReference type="NCBI Taxonomy" id="1237068"/>
    <lineage>
        <taxon>Eukaryota</taxon>
        <taxon>Fungi</taxon>
        <taxon>Dikarya</taxon>
        <taxon>Ascomycota</taxon>
        <taxon>Pezizomycotina</taxon>
        <taxon>Sordariomycetes</taxon>
        <taxon>Hypocreomycetidae</taxon>
        <taxon>Hypocreales</taxon>
        <taxon>Nectriaceae</taxon>
        <taxon>Fusarium</taxon>
        <taxon>Fusarium decemcellulare species complex</taxon>
    </lineage>
</organism>
<dbReference type="OrthoDB" id="4965674at2759"/>
<evidence type="ECO:0000313" key="1">
    <source>
        <dbReference type="EMBL" id="KAF4461827.1"/>
    </source>
</evidence>
<evidence type="ECO:0000313" key="2">
    <source>
        <dbReference type="Proteomes" id="UP000554235"/>
    </source>
</evidence>
<proteinExistence type="predicted"/>
<keyword evidence="2" id="KW-1185">Reference proteome</keyword>
<dbReference type="EMBL" id="JAADYS010001645">
    <property type="protein sequence ID" value="KAF4461827.1"/>
    <property type="molecule type" value="Genomic_DNA"/>
</dbReference>
<name>A0A8H4L2N6_9HYPO</name>
<accession>A0A8H4L2N6</accession>
<sequence length="298" mass="33128">MGSSQHLIKAANRAFARTLIDGPFTSMGMLRFLITKKASMTIFDFIKNPAAIKKIDRAKFANDSIDGNLRPLWARSLGRCTSFTMNVTAQLQQGFPGVFSFFLYNQGKHRLARCQSTGICIDSSSINGAFKLPEGVRKRFGNTECEWQWQDGACWTKTGNGLEYTSNVPISGHEALGMCLAEVAKGLVGVTLFRSVKVDGTTTYHRMIKWSFQKSKCRLDLVPSLVSEARKVAICWGLDSANNTNKDDKECIQMLHSFCVQHGGPHWQAQWTADGLDEITQSFWTAANAAFGFPKYVV</sequence>